<comment type="caution">
    <text evidence="5">The sequence shown here is derived from an EMBL/GenBank/DDBJ whole genome shotgun (WGS) entry which is preliminary data.</text>
</comment>
<dbReference type="EMBL" id="LAYJ01000076">
    <property type="protein sequence ID" value="KKI51464.1"/>
    <property type="molecule type" value="Genomic_DNA"/>
</dbReference>
<keyword evidence="5" id="KW-0969">Cilium</keyword>
<keyword evidence="5" id="KW-0282">Flagellum</keyword>
<keyword evidence="6" id="KW-1185">Reference proteome</keyword>
<evidence type="ECO:0000256" key="2">
    <source>
        <dbReference type="ARBA" id="ARBA00022795"/>
    </source>
</evidence>
<dbReference type="RefSeq" id="WP_082103395.1">
    <property type="nucleotide sequence ID" value="NZ_JAXDTA010000092.1"/>
</dbReference>
<dbReference type="Pfam" id="PF03963">
    <property type="entry name" value="FlgD"/>
    <property type="match status" value="1"/>
</dbReference>
<dbReference type="OrthoDB" id="280334at2"/>
<evidence type="ECO:0000256" key="4">
    <source>
        <dbReference type="SAM" id="MobiDB-lite"/>
    </source>
</evidence>
<evidence type="ECO:0000313" key="5">
    <source>
        <dbReference type="EMBL" id="KKI51464.1"/>
    </source>
</evidence>
<dbReference type="STRING" id="270498.CHK_0956"/>
<dbReference type="GO" id="GO:0044781">
    <property type="term" value="P:bacterial-type flagellum organization"/>
    <property type="evidence" value="ECO:0007669"/>
    <property type="project" value="UniProtKB-UniRule"/>
</dbReference>
<evidence type="ECO:0000256" key="1">
    <source>
        <dbReference type="ARBA" id="ARBA00010577"/>
    </source>
</evidence>
<dbReference type="AlphaFoldDB" id="A0A0M2NG07"/>
<feature type="region of interest" description="Disordered" evidence="4">
    <location>
        <begin position="1"/>
        <end position="27"/>
    </location>
</feature>
<comment type="similarity">
    <text evidence="1 3">Belongs to the FlgD family.</text>
</comment>
<comment type="function">
    <text evidence="3">Required for flagellar hook formation. May act as a scaffolding protein.</text>
</comment>
<evidence type="ECO:0000313" key="6">
    <source>
        <dbReference type="Proteomes" id="UP000034076"/>
    </source>
</evidence>
<protein>
    <recommendedName>
        <fullName evidence="3">Basal-body rod modification protein FlgD</fullName>
    </recommendedName>
</protein>
<gene>
    <name evidence="5" type="ORF">CHK_0956</name>
</gene>
<evidence type="ECO:0000256" key="3">
    <source>
        <dbReference type="RuleBase" id="RU362076"/>
    </source>
</evidence>
<reference evidence="5 6" key="1">
    <citation type="submission" date="2015-04" db="EMBL/GenBank/DDBJ databases">
        <title>Draft genome sequence of bacteremic isolate Catabacter hongkongensis type strain HKU16T.</title>
        <authorList>
            <person name="Lau S.K."/>
            <person name="Teng J.L."/>
            <person name="Huang Y."/>
            <person name="Curreem S.O."/>
            <person name="Tsui S.K."/>
            <person name="Woo P.C."/>
        </authorList>
    </citation>
    <scope>NUCLEOTIDE SEQUENCE [LARGE SCALE GENOMIC DNA]</scope>
    <source>
        <strain evidence="5 6">HKU16</strain>
    </source>
</reference>
<dbReference type="Proteomes" id="UP000034076">
    <property type="component" value="Unassembled WGS sequence"/>
</dbReference>
<dbReference type="InterPro" id="IPR005648">
    <property type="entry name" value="FlgD"/>
</dbReference>
<proteinExistence type="inferred from homology"/>
<keyword evidence="2 3" id="KW-1005">Bacterial flagellum biogenesis</keyword>
<feature type="compositionally biased region" description="Low complexity" evidence="4">
    <location>
        <begin position="1"/>
        <end position="21"/>
    </location>
</feature>
<sequence>MANTSAVTPTTGGTNGPVNANKRTPSSELGEQEFLQLIAVQLANQDPLQPMEDTDFIAQMAQFNSLTQMQNLNQSFSSSQAYSLIGKYILGNVTDENGTQQQVYGKVGGVASQGGKEYLMVGDFYVPLSAVTATYDNGMDSNALTSQAANLIGKTVEATIVKDVKDEATGAITPQKVTVKGEVEYITIKNTGELYAKLKDTVDADGNTVKGEEVPVSYITKIG</sequence>
<keyword evidence="5" id="KW-0966">Cell projection</keyword>
<accession>A0A0M2NG07</accession>
<organism evidence="5 6">
    <name type="scientific">Christensenella hongkongensis</name>
    <dbReference type="NCBI Taxonomy" id="270498"/>
    <lineage>
        <taxon>Bacteria</taxon>
        <taxon>Bacillati</taxon>
        <taxon>Bacillota</taxon>
        <taxon>Clostridia</taxon>
        <taxon>Christensenellales</taxon>
        <taxon>Christensenellaceae</taxon>
        <taxon>Christensenella</taxon>
    </lineage>
</organism>
<name>A0A0M2NG07_9FIRM</name>